<keyword evidence="4" id="KW-1185">Reference proteome</keyword>
<gene>
    <name evidence="3" type="ORF">H8R25_05690</name>
</gene>
<proteinExistence type="predicted"/>
<feature type="domain" description="Outer membrane protein beta-barrel" evidence="2">
    <location>
        <begin position="15"/>
        <end position="173"/>
    </location>
</feature>
<dbReference type="Proteomes" id="UP000641454">
    <property type="component" value="Unassembled WGS sequence"/>
</dbReference>
<dbReference type="Pfam" id="PF13568">
    <property type="entry name" value="OMP_b-brl_2"/>
    <property type="match status" value="1"/>
</dbReference>
<name>A0A923SJ48_9FLAO</name>
<accession>A0A923SJ48</accession>
<keyword evidence="1" id="KW-0732">Signal</keyword>
<dbReference type="EMBL" id="JACRUL010000008">
    <property type="protein sequence ID" value="MBC5843928.1"/>
    <property type="molecule type" value="Genomic_DNA"/>
</dbReference>
<feature type="signal peptide" evidence="1">
    <location>
        <begin position="1"/>
        <end position="20"/>
    </location>
</feature>
<comment type="caution">
    <text evidence="3">The sequence shown here is derived from an EMBL/GenBank/DDBJ whole genome shotgun (WGS) entry which is preliminary data.</text>
</comment>
<evidence type="ECO:0000256" key="1">
    <source>
        <dbReference type="SAM" id="SignalP"/>
    </source>
</evidence>
<feature type="chain" id="PRO_5037226501" evidence="1">
    <location>
        <begin position="21"/>
        <end position="196"/>
    </location>
</feature>
<organism evidence="3 4">
    <name type="scientific">Flavobacterium muglaense</name>
    <dbReference type="NCBI Taxonomy" id="2764716"/>
    <lineage>
        <taxon>Bacteria</taxon>
        <taxon>Pseudomonadati</taxon>
        <taxon>Bacteroidota</taxon>
        <taxon>Flavobacteriia</taxon>
        <taxon>Flavobacteriales</taxon>
        <taxon>Flavobacteriaceae</taxon>
        <taxon>Flavobacterium</taxon>
    </lineage>
</organism>
<protein>
    <submittedName>
        <fullName evidence="3">PorT family protein</fullName>
    </submittedName>
</protein>
<evidence type="ECO:0000313" key="4">
    <source>
        <dbReference type="Proteomes" id="UP000641454"/>
    </source>
</evidence>
<dbReference type="InterPro" id="IPR025665">
    <property type="entry name" value="Beta-barrel_OMP_2"/>
</dbReference>
<reference evidence="3 4" key="1">
    <citation type="submission" date="2020-08" db="EMBL/GenBank/DDBJ databases">
        <title>Description of novel Flavobacterium F-392 isolate.</title>
        <authorList>
            <person name="Saticioglu I.B."/>
            <person name="Duman M."/>
            <person name="Altun S."/>
        </authorList>
    </citation>
    <scope>NUCLEOTIDE SEQUENCE [LARGE SCALE GENOMIC DNA]</scope>
    <source>
        <strain evidence="3 4">F-392</strain>
    </source>
</reference>
<evidence type="ECO:0000259" key="2">
    <source>
        <dbReference type="Pfam" id="PF13568"/>
    </source>
</evidence>
<dbReference type="RefSeq" id="WP_187017594.1">
    <property type="nucleotide sequence ID" value="NZ_JACRUK010000008.1"/>
</dbReference>
<evidence type="ECO:0000313" key="3">
    <source>
        <dbReference type="EMBL" id="MBC5843928.1"/>
    </source>
</evidence>
<sequence length="196" mass="21930">MKKGIFFMFLAVFSFSQSKAQVSFRPGIKGGLNFSHFTQTDDTNERFSSKQDFYVGVFGALKATKFYTLQPELTYTRQGSEREYLVGGVRKNETLNVSYVSLAVANKFTFNKFNFQLGTTFDVRVNDARKAIGDASYEDNSFNGVDLAFFAGLGCDITKNFGIEGRIKKGIIPVNGGWDYSNVVFQVGATYTFDLK</sequence>
<dbReference type="AlphaFoldDB" id="A0A923SJ48"/>